<name>A0A5C3KA15_COPMA</name>
<keyword evidence="3" id="KW-1185">Reference proteome</keyword>
<dbReference type="EMBL" id="ML210806">
    <property type="protein sequence ID" value="TFK16443.1"/>
    <property type="molecule type" value="Genomic_DNA"/>
</dbReference>
<accession>A0A5C3KA15</accession>
<reference evidence="2 3" key="1">
    <citation type="journal article" date="2019" name="Nat. Ecol. Evol.">
        <title>Megaphylogeny resolves global patterns of mushroom evolution.</title>
        <authorList>
            <person name="Varga T."/>
            <person name="Krizsan K."/>
            <person name="Foldi C."/>
            <person name="Dima B."/>
            <person name="Sanchez-Garcia M."/>
            <person name="Sanchez-Ramirez S."/>
            <person name="Szollosi G.J."/>
            <person name="Szarkandi J.G."/>
            <person name="Papp V."/>
            <person name="Albert L."/>
            <person name="Andreopoulos W."/>
            <person name="Angelini C."/>
            <person name="Antonin V."/>
            <person name="Barry K.W."/>
            <person name="Bougher N.L."/>
            <person name="Buchanan P."/>
            <person name="Buyck B."/>
            <person name="Bense V."/>
            <person name="Catcheside P."/>
            <person name="Chovatia M."/>
            <person name="Cooper J."/>
            <person name="Damon W."/>
            <person name="Desjardin D."/>
            <person name="Finy P."/>
            <person name="Geml J."/>
            <person name="Haridas S."/>
            <person name="Hughes K."/>
            <person name="Justo A."/>
            <person name="Karasinski D."/>
            <person name="Kautmanova I."/>
            <person name="Kiss B."/>
            <person name="Kocsube S."/>
            <person name="Kotiranta H."/>
            <person name="LaButti K.M."/>
            <person name="Lechner B.E."/>
            <person name="Liimatainen K."/>
            <person name="Lipzen A."/>
            <person name="Lukacs Z."/>
            <person name="Mihaltcheva S."/>
            <person name="Morgado L.N."/>
            <person name="Niskanen T."/>
            <person name="Noordeloos M.E."/>
            <person name="Ohm R.A."/>
            <person name="Ortiz-Santana B."/>
            <person name="Ovrebo C."/>
            <person name="Racz N."/>
            <person name="Riley R."/>
            <person name="Savchenko A."/>
            <person name="Shiryaev A."/>
            <person name="Soop K."/>
            <person name="Spirin V."/>
            <person name="Szebenyi C."/>
            <person name="Tomsovsky M."/>
            <person name="Tulloss R.E."/>
            <person name="Uehling J."/>
            <person name="Grigoriev I.V."/>
            <person name="Vagvolgyi C."/>
            <person name="Papp T."/>
            <person name="Martin F.M."/>
            <person name="Miettinen O."/>
            <person name="Hibbett D.S."/>
            <person name="Nagy L.G."/>
        </authorList>
    </citation>
    <scope>NUCLEOTIDE SEQUENCE [LARGE SCALE GENOMIC DNA]</scope>
    <source>
        <strain evidence="2 3">CBS 121175</strain>
    </source>
</reference>
<gene>
    <name evidence="2" type="ORF">FA15DRAFT_711810</name>
</gene>
<evidence type="ECO:0000313" key="3">
    <source>
        <dbReference type="Proteomes" id="UP000307440"/>
    </source>
</evidence>
<feature type="region of interest" description="Disordered" evidence="1">
    <location>
        <begin position="140"/>
        <end position="171"/>
    </location>
</feature>
<feature type="non-terminal residue" evidence="2">
    <location>
        <position position="1"/>
    </location>
</feature>
<feature type="non-terminal residue" evidence="2">
    <location>
        <position position="306"/>
    </location>
</feature>
<protein>
    <submittedName>
        <fullName evidence="2">Uncharacterized protein</fullName>
    </submittedName>
</protein>
<dbReference type="AlphaFoldDB" id="A0A5C3KA15"/>
<evidence type="ECO:0000313" key="2">
    <source>
        <dbReference type="EMBL" id="TFK16443.1"/>
    </source>
</evidence>
<sequence length="306" mass="32293">YRKQLQDLKLSIPAKLLLFLEWTCPLVPAPGGPVSATAQVASLAAGSTAAVVEALPAPPVYSEVPVAVSAPVTLVETSAPITAPAVVLPSALVRNALVPSDVGLEDSDDEVIIVTGPSRIPTILDTGASPSSVVIDGDITMLDAPPTRPTGNSRRGRGGGLSRASPRDSRKRAAVANALDTRPKGRPSKALAEVRANAIDPLALFPDHALQRSGKILGLSNEWSKAVLDRAQEYIQNYTSVVAVGEPLREVASDLHMEIIWLTHRLSFAVETITRLRAQYESVQARLGVPLPPLMEVDEAEVVPAS</sequence>
<dbReference type="Proteomes" id="UP000307440">
    <property type="component" value="Unassembled WGS sequence"/>
</dbReference>
<evidence type="ECO:0000256" key="1">
    <source>
        <dbReference type="SAM" id="MobiDB-lite"/>
    </source>
</evidence>
<organism evidence="2 3">
    <name type="scientific">Coprinopsis marcescibilis</name>
    <name type="common">Agaric fungus</name>
    <name type="synonym">Psathyrella marcescibilis</name>
    <dbReference type="NCBI Taxonomy" id="230819"/>
    <lineage>
        <taxon>Eukaryota</taxon>
        <taxon>Fungi</taxon>
        <taxon>Dikarya</taxon>
        <taxon>Basidiomycota</taxon>
        <taxon>Agaricomycotina</taxon>
        <taxon>Agaricomycetes</taxon>
        <taxon>Agaricomycetidae</taxon>
        <taxon>Agaricales</taxon>
        <taxon>Agaricineae</taxon>
        <taxon>Psathyrellaceae</taxon>
        <taxon>Coprinopsis</taxon>
    </lineage>
</organism>
<proteinExistence type="predicted"/>